<gene>
    <name evidence="4" type="ORF">F0P94_01880</name>
</gene>
<protein>
    <recommendedName>
        <fullName evidence="6">tRNA (Guanine-N1)-methyltransferase</fullName>
    </recommendedName>
</protein>
<proteinExistence type="predicted"/>
<feature type="coiled-coil region" evidence="1">
    <location>
        <begin position="91"/>
        <end position="118"/>
    </location>
</feature>
<keyword evidence="3" id="KW-0732">Signal</keyword>
<feature type="chain" id="PRO_5024876430" description="tRNA (Guanine-N1)-methyltransferase" evidence="3">
    <location>
        <begin position="20"/>
        <end position="224"/>
    </location>
</feature>
<evidence type="ECO:0000256" key="1">
    <source>
        <dbReference type="SAM" id="Coils"/>
    </source>
</evidence>
<feature type="coiled-coil region" evidence="1">
    <location>
        <begin position="195"/>
        <end position="222"/>
    </location>
</feature>
<keyword evidence="1" id="KW-0175">Coiled coil</keyword>
<reference evidence="4 5" key="1">
    <citation type="submission" date="2019-09" db="EMBL/GenBank/DDBJ databases">
        <title>Genome sequence of Adhaeribacter sp. M2.</title>
        <authorList>
            <person name="Srinivasan S."/>
        </authorList>
    </citation>
    <scope>NUCLEOTIDE SEQUENCE [LARGE SCALE GENOMIC DNA]</scope>
    <source>
        <strain evidence="4 5">M2</strain>
    </source>
</reference>
<comment type="caution">
    <text evidence="4">The sequence shown here is derived from an EMBL/GenBank/DDBJ whole genome shotgun (WGS) entry which is preliminary data.</text>
</comment>
<keyword evidence="5" id="KW-1185">Reference proteome</keyword>
<feature type="transmembrane region" description="Helical" evidence="2">
    <location>
        <begin position="140"/>
        <end position="163"/>
    </location>
</feature>
<name>A0A5N1J4M5_9BACT</name>
<evidence type="ECO:0000256" key="3">
    <source>
        <dbReference type="SAM" id="SignalP"/>
    </source>
</evidence>
<feature type="signal peptide" evidence="3">
    <location>
        <begin position="1"/>
        <end position="19"/>
    </location>
</feature>
<keyword evidence="2" id="KW-1133">Transmembrane helix</keyword>
<evidence type="ECO:0008006" key="6">
    <source>
        <dbReference type="Google" id="ProtNLM"/>
    </source>
</evidence>
<sequence length="224" mass="24948">MKAIFLSLALMGAVTASQAQNSPAATTDITPALQSHFDRLKSSSNSYQEHNRSYKVVDVSRLNSFWDGVLNTVKEHEKGLQSAGKNTVSELAQAKTTIEAQSQQIAALKKENALKEKAVQQNASEIANISVFGLDVNKQVFLFLSLGIIFLLGIVAAVIASVYKKSKVIADEKVKAFRDIEQEFTEYKKAARERELKIKRELQTEMNSKEELKQQLASLQKMRI</sequence>
<evidence type="ECO:0000313" key="4">
    <source>
        <dbReference type="EMBL" id="KAA9345856.1"/>
    </source>
</evidence>
<dbReference type="EMBL" id="VTWT01000001">
    <property type="protein sequence ID" value="KAA9345856.1"/>
    <property type="molecule type" value="Genomic_DNA"/>
</dbReference>
<keyword evidence="2" id="KW-0472">Membrane</keyword>
<evidence type="ECO:0000256" key="2">
    <source>
        <dbReference type="SAM" id="Phobius"/>
    </source>
</evidence>
<dbReference type="Proteomes" id="UP000326570">
    <property type="component" value="Unassembled WGS sequence"/>
</dbReference>
<evidence type="ECO:0000313" key="5">
    <source>
        <dbReference type="Proteomes" id="UP000326570"/>
    </source>
</evidence>
<dbReference type="AlphaFoldDB" id="A0A5N1J4M5"/>
<dbReference type="RefSeq" id="WP_150901999.1">
    <property type="nucleotide sequence ID" value="NZ_VTWT01000001.1"/>
</dbReference>
<organism evidence="4 5">
    <name type="scientific">Adhaeribacter soli</name>
    <dbReference type="NCBI Taxonomy" id="2607655"/>
    <lineage>
        <taxon>Bacteria</taxon>
        <taxon>Pseudomonadati</taxon>
        <taxon>Bacteroidota</taxon>
        <taxon>Cytophagia</taxon>
        <taxon>Cytophagales</taxon>
        <taxon>Hymenobacteraceae</taxon>
        <taxon>Adhaeribacter</taxon>
    </lineage>
</organism>
<accession>A0A5N1J4M5</accession>
<keyword evidence="2" id="KW-0812">Transmembrane</keyword>